<keyword evidence="5" id="KW-0472">Membrane</keyword>
<dbReference type="GO" id="GO:0009279">
    <property type="term" value="C:cell outer membrane"/>
    <property type="evidence" value="ECO:0007669"/>
    <property type="project" value="UniProtKB-SubCell"/>
</dbReference>
<proteinExistence type="predicted"/>
<dbReference type="InterPro" id="IPR051906">
    <property type="entry name" value="TolC-like"/>
</dbReference>
<dbReference type="GO" id="GO:0015288">
    <property type="term" value="F:porin activity"/>
    <property type="evidence" value="ECO:0007669"/>
    <property type="project" value="TreeGrafter"/>
</dbReference>
<dbReference type="SUPFAM" id="SSF56954">
    <property type="entry name" value="Outer membrane efflux proteins (OEP)"/>
    <property type="match status" value="1"/>
</dbReference>
<dbReference type="EMBL" id="SNRY01003694">
    <property type="protein sequence ID" value="KAA6320075.1"/>
    <property type="molecule type" value="Genomic_DNA"/>
</dbReference>
<protein>
    <recommendedName>
        <fullName evidence="8">Outer membrane efflux protein BepC</fullName>
    </recommendedName>
</protein>
<keyword evidence="3" id="KW-1134">Transmembrane beta strand</keyword>
<gene>
    <name evidence="7" type="ORF">EZS27_030105</name>
</gene>
<dbReference type="InterPro" id="IPR003423">
    <property type="entry name" value="OMP_efflux"/>
</dbReference>
<accession>A0A5J4QET3</accession>
<dbReference type="Gene3D" id="1.20.1600.10">
    <property type="entry name" value="Outer membrane efflux proteins (OEP)"/>
    <property type="match status" value="1"/>
</dbReference>
<dbReference type="PANTHER" id="PTHR30026:SF20">
    <property type="entry name" value="OUTER MEMBRANE PROTEIN TOLC"/>
    <property type="match status" value="1"/>
</dbReference>
<evidence type="ECO:0000256" key="3">
    <source>
        <dbReference type="ARBA" id="ARBA00022452"/>
    </source>
</evidence>
<evidence type="ECO:0000256" key="1">
    <source>
        <dbReference type="ARBA" id="ARBA00004442"/>
    </source>
</evidence>
<keyword evidence="2" id="KW-0813">Transport</keyword>
<evidence type="ECO:0000313" key="7">
    <source>
        <dbReference type="EMBL" id="KAA6320075.1"/>
    </source>
</evidence>
<evidence type="ECO:0000256" key="5">
    <source>
        <dbReference type="ARBA" id="ARBA00023136"/>
    </source>
</evidence>
<dbReference type="AlphaFoldDB" id="A0A5J4QET3"/>
<dbReference type="GO" id="GO:0015562">
    <property type="term" value="F:efflux transmembrane transporter activity"/>
    <property type="evidence" value="ECO:0007669"/>
    <property type="project" value="InterPro"/>
</dbReference>
<comment type="caution">
    <text evidence="7">The sequence shown here is derived from an EMBL/GenBank/DDBJ whole genome shotgun (WGS) entry which is preliminary data.</text>
</comment>
<reference evidence="7" key="1">
    <citation type="submission" date="2019-03" db="EMBL/GenBank/DDBJ databases">
        <title>Single cell metagenomics reveals metabolic interactions within the superorganism composed of flagellate Streblomastix strix and complex community of Bacteroidetes bacteria on its surface.</title>
        <authorList>
            <person name="Treitli S.C."/>
            <person name="Kolisko M."/>
            <person name="Husnik F."/>
            <person name="Keeling P."/>
            <person name="Hampl V."/>
        </authorList>
    </citation>
    <scope>NUCLEOTIDE SEQUENCE</scope>
    <source>
        <strain evidence="7">STM</strain>
    </source>
</reference>
<keyword evidence="4" id="KW-0812">Transmembrane</keyword>
<dbReference type="PANTHER" id="PTHR30026">
    <property type="entry name" value="OUTER MEMBRANE PROTEIN TOLC"/>
    <property type="match status" value="1"/>
</dbReference>
<dbReference type="Pfam" id="PF02321">
    <property type="entry name" value="OEP"/>
    <property type="match status" value="1"/>
</dbReference>
<dbReference type="GO" id="GO:1990281">
    <property type="term" value="C:efflux pump complex"/>
    <property type="evidence" value="ECO:0007669"/>
    <property type="project" value="TreeGrafter"/>
</dbReference>
<evidence type="ECO:0000256" key="2">
    <source>
        <dbReference type="ARBA" id="ARBA00022448"/>
    </source>
</evidence>
<organism evidence="7">
    <name type="scientific">termite gut metagenome</name>
    <dbReference type="NCBI Taxonomy" id="433724"/>
    <lineage>
        <taxon>unclassified sequences</taxon>
        <taxon>metagenomes</taxon>
        <taxon>organismal metagenomes</taxon>
    </lineage>
</organism>
<sequence length="417" mass="47173">MTLKLFFTALLICICEATSAQITIEDCYAKAKTNYPLVKQYGLIEKTKEYNLSNANKGYLPQLLLTAKATHQSDVTQMPIDFPGIKGLSKNQYGVTLEINQTLFDGGVIRSQRNSVKTTAAVEEKETEVSLYSLNERINQLYFSILLMDEKLNLNNLLREELQRNYNQISAYVQNGIAHSADLDAVKVEQLKLNQNEEQLTHTRKAYLEMLSALLGENLPPDTKLQKPDAINQFVATPITRPELDLFEARLKSLDTRKQEITAGLLPKLGLFVTGGYGRPGLNMLDNDFAMYYAGGIRLTWNFGNLYTQRNNHGIIATNKNQIFVQRDAFLVNTNIDIAKHTHELNKIKAMIQYDDAIIRLQNSIKQSAQAKVAGGTLSVTDLMREINAEDRAKQDKVLHETELMMTVYELKFTTNH</sequence>
<keyword evidence="6" id="KW-0998">Cell outer membrane</keyword>
<comment type="subcellular location">
    <subcellularLocation>
        <location evidence="1">Cell outer membrane</location>
    </subcellularLocation>
</comment>
<name>A0A5J4QET3_9ZZZZ</name>
<evidence type="ECO:0008006" key="8">
    <source>
        <dbReference type="Google" id="ProtNLM"/>
    </source>
</evidence>
<evidence type="ECO:0000256" key="4">
    <source>
        <dbReference type="ARBA" id="ARBA00022692"/>
    </source>
</evidence>
<evidence type="ECO:0000256" key="6">
    <source>
        <dbReference type="ARBA" id="ARBA00023237"/>
    </source>
</evidence>